<name>A0A0C2IE65_9PSED</name>
<evidence type="ECO:0000313" key="2">
    <source>
        <dbReference type="Proteomes" id="UP000031535"/>
    </source>
</evidence>
<evidence type="ECO:0008006" key="3">
    <source>
        <dbReference type="Google" id="ProtNLM"/>
    </source>
</evidence>
<reference evidence="1 2" key="1">
    <citation type="submission" date="2015-01" db="EMBL/GenBank/DDBJ databases">
        <title>Complete genome of Pseudomonas batumici UCM B-321 producer of the batumin antibiotic with strong antistaphilococcal and potential anticancer activity.</title>
        <authorList>
            <person name="Klochko V.V."/>
            <person name="Zelena L.B."/>
            <person name="Elena K.A."/>
            <person name="Reva O.N."/>
        </authorList>
    </citation>
    <scope>NUCLEOTIDE SEQUENCE [LARGE SCALE GENOMIC DNA]</scope>
    <source>
        <strain evidence="1 2">UCM B-321</strain>
    </source>
</reference>
<sequence>MDNPFQLINDAFQPEYRVNLSLQGLDGDIMLTLSNADGVVAKRMISAEQRNDPRRLKRLIQSVQFGIAIEQGHCAMEMLTAMTDSDSLKLATLPAPMWSGAGHRMGRPATVTGRVLTLPVR</sequence>
<dbReference type="RefSeq" id="WP_052451073.1">
    <property type="nucleotide sequence ID" value="NZ_JXDG01000010.1"/>
</dbReference>
<dbReference type="InterPro" id="IPR021898">
    <property type="entry name" value="DUF3509"/>
</dbReference>
<gene>
    <name evidence="1" type="ORF">UCMB321_1033</name>
</gene>
<organism evidence="1 2">
    <name type="scientific">Pseudomonas batumici</name>
    <dbReference type="NCBI Taxonomy" id="226910"/>
    <lineage>
        <taxon>Bacteria</taxon>
        <taxon>Pseudomonadati</taxon>
        <taxon>Pseudomonadota</taxon>
        <taxon>Gammaproteobacteria</taxon>
        <taxon>Pseudomonadales</taxon>
        <taxon>Pseudomonadaceae</taxon>
        <taxon>Pseudomonas</taxon>
    </lineage>
</organism>
<protein>
    <recommendedName>
        <fullName evidence="3">DUF3509 domain-containing protein</fullName>
    </recommendedName>
</protein>
<dbReference type="EMBL" id="JXDG01000010">
    <property type="protein sequence ID" value="KIH85245.1"/>
    <property type="molecule type" value="Genomic_DNA"/>
</dbReference>
<comment type="caution">
    <text evidence="1">The sequence shown here is derived from an EMBL/GenBank/DDBJ whole genome shotgun (WGS) entry which is preliminary data.</text>
</comment>
<dbReference type="OrthoDB" id="6982745at2"/>
<keyword evidence="2" id="KW-1185">Reference proteome</keyword>
<evidence type="ECO:0000313" key="1">
    <source>
        <dbReference type="EMBL" id="KIH85245.1"/>
    </source>
</evidence>
<dbReference type="AlphaFoldDB" id="A0A0C2IE65"/>
<proteinExistence type="predicted"/>
<dbReference type="Proteomes" id="UP000031535">
    <property type="component" value="Unassembled WGS sequence"/>
</dbReference>
<dbReference type="Pfam" id="PF12021">
    <property type="entry name" value="DUF3509"/>
    <property type="match status" value="1"/>
</dbReference>
<dbReference type="PATRIC" id="fig|226910.6.peg.1026"/>
<accession>A0A0C2IE65</accession>